<comment type="similarity">
    <text evidence="7">Belongs to the inositol monophosphatase superfamily.</text>
</comment>
<accession>A0A1M6J7S2</accession>
<dbReference type="InterPro" id="IPR020583">
    <property type="entry name" value="Inositol_monoP_metal-BS"/>
</dbReference>
<dbReference type="GO" id="GO:0006020">
    <property type="term" value="P:inositol metabolic process"/>
    <property type="evidence" value="ECO:0007669"/>
    <property type="project" value="TreeGrafter"/>
</dbReference>
<feature type="binding site" evidence="6">
    <location>
        <position position="212"/>
    </location>
    <ligand>
        <name>Mg(2+)</name>
        <dbReference type="ChEBI" id="CHEBI:18420"/>
        <label>1</label>
        <note>catalytic</note>
    </ligand>
</feature>
<evidence type="ECO:0000256" key="1">
    <source>
        <dbReference type="ARBA" id="ARBA00001033"/>
    </source>
</evidence>
<dbReference type="CDD" id="cd01639">
    <property type="entry name" value="IMPase"/>
    <property type="match status" value="1"/>
</dbReference>
<evidence type="ECO:0000256" key="7">
    <source>
        <dbReference type="RuleBase" id="RU364068"/>
    </source>
</evidence>
<dbReference type="OrthoDB" id="9785695at2"/>
<feature type="binding site" evidence="6">
    <location>
        <position position="86"/>
    </location>
    <ligand>
        <name>Mg(2+)</name>
        <dbReference type="ChEBI" id="CHEBI:18420"/>
        <label>1</label>
        <note>catalytic</note>
    </ligand>
</feature>
<dbReference type="GO" id="GO:0008934">
    <property type="term" value="F:inositol monophosphate 1-phosphatase activity"/>
    <property type="evidence" value="ECO:0007669"/>
    <property type="project" value="InterPro"/>
</dbReference>
<feature type="binding site" evidence="6">
    <location>
        <position position="84"/>
    </location>
    <ligand>
        <name>Mg(2+)</name>
        <dbReference type="ChEBI" id="CHEBI:18420"/>
        <label>1</label>
        <note>catalytic</note>
    </ligand>
</feature>
<evidence type="ECO:0000256" key="2">
    <source>
        <dbReference type="ARBA" id="ARBA00001946"/>
    </source>
</evidence>
<proteinExistence type="inferred from homology"/>
<dbReference type="PANTHER" id="PTHR20854">
    <property type="entry name" value="INOSITOL MONOPHOSPHATASE"/>
    <property type="match status" value="1"/>
</dbReference>
<name>A0A1M6J7S2_MALRU</name>
<evidence type="ECO:0000256" key="6">
    <source>
        <dbReference type="PIRSR" id="PIRSR600760-2"/>
    </source>
</evidence>
<feature type="binding site" evidence="6">
    <location>
        <position position="87"/>
    </location>
    <ligand>
        <name>Mg(2+)</name>
        <dbReference type="ChEBI" id="CHEBI:18420"/>
        <label>1</label>
        <note>catalytic</note>
    </ligand>
</feature>
<dbReference type="GO" id="GO:0046872">
    <property type="term" value="F:metal ion binding"/>
    <property type="evidence" value="ECO:0007669"/>
    <property type="project" value="UniProtKB-KW"/>
</dbReference>
<dbReference type="AlphaFoldDB" id="A0A1M6J7S2"/>
<dbReference type="InterPro" id="IPR022337">
    <property type="entry name" value="Inositol_monophosphatase_SuhB"/>
</dbReference>
<keyword evidence="4 7" id="KW-0378">Hydrolase</keyword>
<reference evidence="8 9" key="1">
    <citation type="submission" date="2016-11" db="EMBL/GenBank/DDBJ databases">
        <authorList>
            <person name="Jaros S."/>
            <person name="Januszkiewicz K."/>
            <person name="Wedrychowicz H."/>
        </authorList>
    </citation>
    <scope>NUCLEOTIDE SEQUENCE [LARGE SCALE GENOMIC DNA]</scope>
    <source>
        <strain evidence="8 9">DSM 5091</strain>
    </source>
</reference>
<feature type="binding site" evidence="6">
    <location>
        <position position="69"/>
    </location>
    <ligand>
        <name>Mg(2+)</name>
        <dbReference type="ChEBI" id="CHEBI:18420"/>
        <label>1</label>
        <note>catalytic</note>
    </ligand>
</feature>
<evidence type="ECO:0000313" key="8">
    <source>
        <dbReference type="EMBL" id="SHJ42715.1"/>
    </source>
</evidence>
<evidence type="ECO:0000256" key="4">
    <source>
        <dbReference type="ARBA" id="ARBA00022801"/>
    </source>
</evidence>
<dbReference type="RefSeq" id="WP_072908911.1">
    <property type="nucleotide sequence ID" value="NZ_FQZT01000008.1"/>
</dbReference>
<dbReference type="Gene3D" id="3.40.190.80">
    <property type="match status" value="1"/>
</dbReference>
<dbReference type="EMBL" id="FQZT01000008">
    <property type="protein sequence ID" value="SHJ42715.1"/>
    <property type="molecule type" value="Genomic_DNA"/>
</dbReference>
<comment type="catalytic activity">
    <reaction evidence="1 7">
        <text>a myo-inositol phosphate + H2O = myo-inositol + phosphate</text>
        <dbReference type="Rhea" id="RHEA:24056"/>
        <dbReference type="ChEBI" id="CHEBI:15377"/>
        <dbReference type="ChEBI" id="CHEBI:17268"/>
        <dbReference type="ChEBI" id="CHEBI:43474"/>
        <dbReference type="ChEBI" id="CHEBI:84139"/>
        <dbReference type="EC" id="3.1.3.25"/>
    </reaction>
</comment>
<dbReference type="PRINTS" id="PR01959">
    <property type="entry name" value="SBIMPHPHTASE"/>
</dbReference>
<dbReference type="Pfam" id="PF00459">
    <property type="entry name" value="Inositol_P"/>
    <property type="match status" value="1"/>
</dbReference>
<dbReference type="GO" id="GO:0007165">
    <property type="term" value="P:signal transduction"/>
    <property type="evidence" value="ECO:0007669"/>
    <property type="project" value="TreeGrafter"/>
</dbReference>
<gene>
    <name evidence="8" type="ORF">SAMN02745165_02333</name>
</gene>
<protein>
    <recommendedName>
        <fullName evidence="7">Inositol-1-monophosphatase</fullName>
        <ecNumber evidence="7">3.1.3.25</ecNumber>
    </recommendedName>
</protein>
<comment type="cofactor">
    <cofactor evidence="2 6 7">
        <name>Mg(2+)</name>
        <dbReference type="ChEBI" id="CHEBI:18420"/>
    </cofactor>
</comment>
<dbReference type="PROSITE" id="PS00629">
    <property type="entry name" value="IMP_1"/>
    <property type="match status" value="1"/>
</dbReference>
<dbReference type="Gene3D" id="3.30.540.10">
    <property type="entry name" value="Fructose-1,6-Bisphosphatase, subunit A, domain 1"/>
    <property type="match status" value="1"/>
</dbReference>
<evidence type="ECO:0000313" key="9">
    <source>
        <dbReference type="Proteomes" id="UP000184171"/>
    </source>
</evidence>
<dbReference type="PANTHER" id="PTHR20854:SF4">
    <property type="entry name" value="INOSITOL-1-MONOPHOSPHATASE-RELATED"/>
    <property type="match status" value="1"/>
</dbReference>
<keyword evidence="9" id="KW-1185">Reference proteome</keyword>
<dbReference type="Proteomes" id="UP000184171">
    <property type="component" value="Unassembled WGS sequence"/>
</dbReference>
<dbReference type="STRING" id="1122189.SAMN02745165_02333"/>
<dbReference type="PRINTS" id="PR00377">
    <property type="entry name" value="IMPHPHTASES"/>
</dbReference>
<dbReference type="InterPro" id="IPR000760">
    <property type="entry name" value="Inositol_monophosphatase-like"/>
</dbReference>
<keyword evidence="5 6" id="KW-0460">Magnesium</keyword>
<dbReference type="SUPFAM" id="SSF56655">
    <property type="entry name" value="Carbohydrate phosphatase"/>
    <property type="match status" value="1"/>
</dbReference>
<keyword evidence="3 6" id="KW-0479">Metal-binding</keyword>
<evidence type="ECO:0000256" key="3">
    <source>
        <dbReference type="ARBA" id="ARBA00022723"/>
    </source>
</evidence>
<dbReference type="InterPro" id="IPR033942">
    <property type="entry name" value="IMPase"/>
</dbReference>
<dbReference type="EC" id="3.1.3.25" evidence="7"/>
<sequence length="265" mass="29151">MIDTQLLKHVRKLVTEVGAYQLSRFRSLPPGGGEEKSAREFVSEVDRHSEDLLLKGLGNLLPEAGFYGEETGISGSSKLRWVIDPLDGTSNFLSGLDQFCISVALEVEGQTELGVVLRPASKECFTALRGQGLFRNDHRCPQVTDLPLQQALIGTGFPFRSRDLSAEFFACAEEVLYASRGLRRFGAAALDLSYVAAGFLQGFWESDLEPYDVAAALIFLRESGCIVTNRSGKEYSPYRDRLLVCGPPQIHASLVALVKDHYSVD</sequence>
<organism evidence="8 9">
    <name type="scientific">Malonomonas rubra DSM 5091</name>
    <dbReference type="NCBI Taxonomy" id="1122189"/>
    <lineage>
        <taxon>Bacteria</taxon>
        <taxon>Pseudomonadati</taxon>
        <taxon>Thermodesulfobacteriota</taxon>
        <taxon>Desulfuromonadia</taxon>
        <taxon>Desulfuromonadales</taxon>
        <taxon>Geopsychrobacteraceae</taxon>
        <taxon>Malonomonas</taxon>
    </lineage>
</organism>
<evidence type="ECO:0000256" key="5">
    <source>
        <dbReference type="ARBA" id="ARBA00022842"/>
    </source>
</evidence>